<proteinExistence type="predicted"/>
<keyword evidence="1" id="KW-0328">Glycosyltransferase</keyword>
<sequence>MPRDETVEPSSSSSSFTWKKCVSVLVIGVVLREVLLSASTTSVLQLNRNSTSQATFIDILADLRSNNEESNHTSVQGESSSAQKTSSNRTARVAPFELLTVPIDALRSERSFPSINATTQYLSQWVDEILKVSPGILDSRCRAWENKTDTAVRLAPRLILADRANIFETIPGVRTQTLSVPHNPIFMSYPHISHLDPQYGFPAHHGFKHTSHFRRFFGKLHRNNPTLASLGVTSGSDGPYFIAALQNAFLTFRDHILLCDDERIGLHLSSCLRNGHLLKRSRPSKIIIIPPRFPTVNVGIPLCSKGICRWGGPFHLIVEHLARIAPVAGLIKTRPDVVLIVTGDEVVEPMIFTYLKWMGIEKAKVVNIPSGVRARIMLYTPAVCFHPLPFSMRVFRDVVFHHLNITVRPQAQPLLIFADRMASKGSWRTPGNYPAVKAAIIELCNFVGYKHQTVYDIADPVTIRGFASADVVVGVHGANLSPTMFMKPGASLVEFLARKLHPLCFYHVASLLGVKHYPVFYDFPHFHDAPASVSPMHILTQVVASMSLPPEQWALFVLHSWALRQTVATASSGSAQLGIPVRAANGTAILCRLNELKEHGIAQLFIVGSPVNGTPSIYFQCRTANHSSDSASDGSVSGFLCTDKTRGCRCNERNALDLLDQSHRKGVSVSVSPHFTELKLTLLVQLGSTPLDCGDHEPCRITLAPFFV</sequence>
<dbReference type="Proteomes" id="UP000051952">
    <property type="component" value="Unassembled WGS sequence"/>
</dbReference>
<evidence type="ECO:0000313" key="6">
    <source>
        <dbReference type="EMBL" id="CUG93843.1"/>
    </source>
</evidence>
<reference evidence="7" key="1">
    <citation type="submission" date="2015-09" db="EMBL/GenBank/DDBJ databases">
        <authorList>
            <consortium name="Pathogen Informatics"/>
        </authorList>
    </citation>
    <scope>NUCLEOTIDE SEQUENCE [LARGE SCALE GENOMIC DNA]</scope>
    <source>
        <strain evidence="7">Lake Konstanz</strain>
    </source>
</reference>
<dbReference type="PANTHER" id="PTHR20961">
    <property type="entry name" value="GLYCOSYLTRANSFERASE"/>
    <property type="match status" value="1"/>
</dbReference>
<dbReference type="OrthoDB" id="529273at2759"/>
<dbReference type="InterPro" id="IPR007657">
    <property type="entry name" value="Glycosyltransferase_61"/>
</dbReference>
<protein>
    <recommendedName>
        <fullName evidence="5">Glycosyltransferase 61 catalytic domain-containing protein</fullName>
    </recommendedName>
</protein>
<keyword evidence="3" id="KW-0325">Glycoprotein</keyword>
<keyword evidence="7" id="KW-1185">Reference proteome</keyword>
<dbReference type="Pfam" id="PF04577">
    <property type="entry name" value="Glyco_transf_61"/>
    <property type="match status" value="1"/>
</dbReference>
<evidence type="ECO:0000256" key="1">
    <source>
        <dbReference type="ARBA" id="ARBA00022676"/>
    </source>
</evidence>
<name>A0A0S4JWK1_BODSA</name>
<gene>
    <name evidence="6" type="ORF">BSAL_45265</name>
</gene>
<accession>A0A0S4JWK1</accession>
<evidence type="ECO:0000256" key="4">
    <source>
        <dbReference type="SAM" id="MobiDB-lite"/>
    </source>
</evidence>
<feature type="region of interest" description="Disordered" evidence="4">
    <location>
        <begin position="68"/>
        <end position="89"/>
    </location>
</feature>
<evidence type="ECO:0000259" key="5">
    <source>
        <dbReference type="Pfam" id="PF04577"/>
    </source>
</evidence>
<dbReference type="VEuPathDB" id="TriTrypDB:BSAL_45265"/>
<dbReference type="AlphaFoldDB" id="A0A0S4JWK1"/>
<organism evidence="6 7">
    <name type="scientific">Bodo saltans</name>
    <name type="common">Flagellated protozoan</name>
    <dbReference type="NCBI Taxonomy" id="75058"/>
    <lineage>
        <taxon>Eukaryota</taxon>
        <taxon>Discoba</taxon>
        <taxon>Euglenozoa</taxon>
        <taxon>Kinetoplastea</taxon>
        <taxon>Metakinetoplastina</taxon>
        <taxon>Eubodonida</taxon>
        <taxon>Bodonidae</taxon>
        <taxon>Bodo</taxon>
    </lineage>
</organism>
<evidence type="ECO:0000313" key="7">
    <source>
        <dbReference type="Proteomes" id="UP000051952"/>
    </source>
</evidence>
<keyword evidence="2" id="KW-0808">Transferase</keyword>
<dbReference type="InterPro" id="IPR049625">
    <property type="entry name" value="Glyco_transf_61_cat"/>
</dbReference>
<evidence type="ECO:0000256" key="3">
    <source>
        <dbReference type="ARBA" id="ARBA00023180"/>
    </source>
</evidence>
<feature type="domain" description="Glycosyltransferase 61 catalytic" evidence="5">
    <location>
        <begin position="314"/>
        <end position="493"/>
    </location>
</feature>
<feature type="compositionally biased region" description="Polar residues" evidence="4">
    <location>
        <begin position="72"/>
        <end position="89"/>
    </location>
</feature>
<evidence type="ECO:0000256" key="2">
    <source>
        <dbReference type="ARBA" id="ARBA00022679"/>
    </source>
</evidence>
<dbReference type="EMBL" id="CYKH01002200">
    <property type="protein sequence ID" value="CUG93843.1"/>
    <property type="molecule type" value="Genomic_DNA"/>
</dbReference>
<dbReference type="GO" id="GO:0016757">
    <property type="term" value="F:glycosyltransferase activity"/>
    <property type="evidence" value="ECO:0007669"/>
    <property type="project" value="UniProtKB-KW"/>
</dbReference>